<dbReference type="GO" id="GO:0006355">
    <property type="term" value="P:regulation of DNA-templated transcription"/>
    <property type="evidence" value="ECO:0007669"/>
    <property type="project" value="InterPro"/>
</dbReference>
<dbReference type="PANTHER" id="PTHR44688">
    <property type="entry name" value="DNA-BINDING TRANSCRIPTIONAL ACTIVATOR DEVR_DOSR"/>
    <property type="match status" value="1"/>
</dbReference>
<keyword evidence="3" id="KW-0804">Transcription</keyword>
<dbReference type="InterPro" id="IPR000792">
    <property type="entry name" value="Tscrpt_reg_LuxR_C"/>
</dbReference>
<proteinExistence type="predicted"/>
<feature type="domain" description="HTH luxR-type" evidence="4">
    <location>
        <begin position="141"/>
        <end position="208"/>
    </location>
</feature>
<keyword evidence="6" id="KW-1185">Reference proteome</keyword>
<organism evidence="5 6">
    <name type="scientific">Vibrio marinisediminis</name>
    <dbReference type="NCBI Taxonomy" id="2758441"/>
    <lineage>
        <taxon>Bacteria</taxon>
        <taxon>Pseudomonadati</taxon>
        <taxon>Pseudomonadota</taxon>
        <taxon>Gammaproteobacteria</taxon>
        <taxon>Vibrionales</taxon>
        <taxon>Vibrionaceae</taxon>
        <taxon>Vibrio</taxon>
    </lineage>
</organism>
<protein>
    <submittedName>
        <fullName evidence="5">Helix-turn-helix transcriptional regulator</fullName>
    </submittedName>
</protein>
<dbReference type="Pfam" id="PF21155">
    <property type="entry name" value="VpsT-like_REC"/>
    <property type="match status" value="1"/>
</dbReference>
<accession>A0A7W2FUA0</accession>
<dbReference type="InterPro" id="IPR036388">
    <property type="entry name" value="WH-like_DNA-bd_sf"/>
</dbReference>
<dbReference type="Gene3D" id="1.10.10.10">
    <property type="entry name" value="Winged helix-like DNA-binding domain superfamily/Winged helix DNA-binding domain"/>
    <property type="match status" value="1"/>
</dbReference>
<dbReference type="PANTHER" id="PTHR44688:SF16">
    <property type="entry name" value="DNA-BINDING TRANSCRIPTIONAL ACTIVATOR DEVR_DOSR"/>
    <property type="match status" value="1"/>
</dbReference>
<evidence type="ECO:0000259" key="4">
    <source>
        <dbReference type="PROSITE" id="PS50043"/>
    </source>
</evidence>
<evidence type="ECO:0000256" key="3">
    <source>
        <dbReference type="ARBA" id="ARBA00023163"/>
    </source>
</evidence>
<dbReference type="SUPFAM" id="SSF46894">
    <property type="entry name" value="C-terminal effector domain of the bipartite response regulators"/>
    <property type="match status" value="1"/>
</dbReference>
<dbReference type="EMBL" id="JACFYF010000019">
    <property type="protein sequence ID" value="MBA5764360.1"/>
    <property type="molecule type" value="Genomic_DNA"/>
</dbReference>
<dbReference type="Gene3D" id="3.40.50.2300">
    <property type="match status" value="1"/>
</dbReference>
<reference evidence="5 6" key="1">
    <citation type="submission" date="2020-07" db="EMBL/GenBank/DDBJ databases">
        <title>Vibrio marinisediminis sp. nov., isolated from marine sediment.</title>
        <authorList>
            <person name="Ji X."/>
        </authorList>
    </citation>
    <scope>NUCLEOTIDE SEQUENCE [LARGE SCALE GENOMIC DNA]</scope>
    <source>
        <strain evidence="5 6">404</strain>
    </source>
</reference>
<dbReference type="CDD" id="cd06170">
    <property type="entry name" value="LuxR_C_like"/>
    <property type="match status" value="1"/>
</dbReference>
<dbReference type="Pfam" id="PF00196">
    <property type="entry name" value="GerE"/>
    <property type="match status" value="1"/>
</dbReference>
<keyword evidence="2" id="KW-0238">DNA-binding</keyword>
<gene>
    <name evidence="5" type="ORF">H2O73_18555</name>
</gene>
<dbReference type="PROSITE" id="PS50043">
    <property type="entry name" value="HTH_LUXR_2"/>
    <property type="match status" value="1"/>
</dbReference>
<dbReference type="RefSeq" id="WP_182110413.1">
    <property type="nucleotide sequence ID" value="NZ_JACFYF010000019.1"/>
</dbReference>
<dbReference type="InterPro" id="IPR049151">
    <property type="entry name" value="CsgD-like_REC"/>
</dbReference>
<dbReference type="SMART" id="SM00421">
    <property type="entry name" value="HTH_LUXR"/>
    <property type="match status" value="1"/>
</dbReference>
<dbReference type="PRINTS" id="PR00038">
    <property type="entry name" value="HTHLUXR"/>
</dbReference>
<evidence type="ECO:0000313" key="5">
    <source>
        <dbReference type="EMBL" id="MBA5764360.1"/>
    </source>
</evidence>
<evidence type="ECO:0000256" key="2">
    <source>
        <dbReference type="ARBA" id="ARBA00023125"/>
    </source>
</evidence>
<sequence>MKNNQKQKILYIGNESLQNAAFTRVICSELNLEPITHINFIESENKPTLVLIDLTTDESELNQLKLKLEENPTLCMVILLNVKPDTEYSDFLSWPSVVGTFKASDSLEFLVTGIKRMIQGEIWISRELSTQLIHHFRGYHEKKRLIIGELTARQKQILKMILDGHSNTDISISLSISPMTAKTHVYNIYKKINVKNRAQATQWANKYLLD</sequence>
<dbReference type="AlphaFoldDB" id="A0A7W2FUA0"/>
<dbReference type="InterPro" id="IPR016032">
    <property type="entry name" value="Sig_transdc_resp-reg_C-effctor"/>
</dbReference>
<evidence type="ECO:0000256" key="1">
    <source>
        <dbReference type="ARBA" id="ARBA00023015"/>
    </source>
</evidence>
<keyword evidence="1" id="KW-0805">Transcription regulation</keyword>
<evidence type="ECO:0000313" key="6">
    <source>
        <dbReference type="Proteomes" id="UP000571701"/>
    </source>
</evidence>
<dbReference type="Proteomes" id="UP000571701">
    <property type="component" value="Unassembled WGS sequence"/>
</dbReference>
<comment type="caution">
    <text evidence="5">The sequence shown here is derived from an EMBL/GenBank/DDBJ whole genome shotgun (WGS) entry which is preliminary data.</text>
</comment>
<dbReference type="GO" id="GO:0003677">
    <property type="term" value="F:DNA binding"/>
    <property type="evidence" value="ECO:0007669"/>
    <property type="project" value="UniProtKB-KW"/>
</dbReference>
<name>A0A7W2FUA0_9VIBR</name>